<keyword evidence="3" id="KW-0498">Mitosis</keyword>
<name>A0A1J1IRR5_9DIPT</name>
<feature type="domain" description="Cullin family profile" evidence="8">
    <location>
        <begin position="467"/>
        <end position="663"/>
    </location>
</feature>
<dbReference type="Pfam" id="PF25773">
    <property type="entry name" value="TPR_ANAPC2"/>
    <property type="match status" value="1"/>
</dbReference>
<proteinExistence type="inferred from homology"/>
<dbReference type="PROSITE" id="PS50069">
    <property type="entry name" value="CULLIN_2"/>
    <property type="match status" value="1"/>
</dbReference>
<reference evidence="9 10" key="1">
    <citation type="submission" date="2015-04" db="EMBL/GenBank/DDBJ databases">
        <authorList>
            <person name="Syromyatnikov M.Y."/>
            <person name="Popov V.N."/>
        </authorList>
    </citation>
    <scope>NUCLEOTIDE SEQUENCE [LARGE SCALE GENOMIC DNA]</scope>
</reference>
<accession>A0A1J1IRR5</accession>
<comment type="similarity">
    <text evidence="6">Belongs to the cullin family.</text>
</comment>
<dbReference type="SUPFAM" id="SSF75632">
    <property type="entry name" value="Cullin homology domain"/>
    <property type="match status" value="1"/>
</dbReference>
<keyword evidence="4" id="KW-0833">Ubl conjugation pathway</keyword>
<keyword evidence="5" id="KW-0131">Cell cycle</keyword>
<dbReference type="SMART" id="SM00182">
    <property type="entry name" value="CULLIN"/>
    <property type="match status" value="1"/>
</dbReference>
<evidence type="ECO:0000256" key="6">
    <source>
        <dbReference type="PROSITE-ProRule" id="PRU00330"/>
    </source>
</evidence>
<dbReference type="InterPro" id="IPR059120">
    <property type="entry name" value="Cullin-like_AB"/>
</dbReference>
<evidence type="ECO:0000256" key="4">
    <source>
        <dbReference type="ARBA" id="ARBA00022786"/>
    </source>
</evidence>
<organism evidence="9 10">
    <name type="scientific">Clunio marinus</name>
    <dbReference type="NCBI Taxonomy" id="568069"/>
    <lineage>
        <taxon>Eukaryota</taxon>
        <taxon>Metazoa</taxon>
        <taxon>Ecdysozoa</taxon>
        <taxon>Arthropoda</taxon>
        <taxon>Hexapoda</taxon>
        <taxon>Insecta</taxon>
        <taxon>Pterygota</taxon>
        <taxon>Neoptera</taxon>
        <taxon>Endopterygota</taxon>
        <taxon>Diptera</taxon>
        <taxon>Nematocera</taxon>
        <taxon>Chironomoidea</taxon>
        <taxon>Chironomidae</taxon>
        <taxon>Clunio</taxon>
    </lineage>
</organism>
<sequence>MEIVWERAKLLFPVLDNTQELQDEFENSLQLDDNINKLHNELVSLNLLDEITQIIHIEVGNVLLYKIVPDFWKVFEDFKQESNADAAHRCEFHIFRHAVTQLYKNYRLLSKMDKRSKSLQEKSGIKSTFKFDEVFKSSLLSQLPANFSNIVNGFYKVSFKVFIHSKKTEEEEDEYMDQLEEKVECSGCDSITSLCQCQELVNSFTETNFCLNKMGLLDRISGFTLTNLIQNEISKHINEKCRGDFDTSHMKNLKTWLNAIIVEWLTRIYNNGSLKIDSTNTKINECIEHFKMKLKYYMFEKYANTIIDQFFNIIIEFPDSQPAIDDLKLCMERLDLRSHLVESLRSSIETRLLHPGVDTADIITGYVATIKTMRHLEKSGILLHTVTEPVKEYLRKGRQDTVRCVITSLIEETPSDLSEELARSEAIKAEETERSQDEMNNWESWNPDPIDADPEKLSSQSRKSDIISMIVDIYGSKELFVNEYRNLLAERLLTQLDFNPEKEIRNLELLKLRFGENLLHSCEVMLKDISDSKRINSHIQSAGFSEVLSSDPSVSALIVSSQFWPTFKKETMEFPEVINKLFEKYKKTYEEYKGNRTLYWTPLNGRVNIEIEINEKKLDMFVTPAQATIIMHFQDQKEWELEKLSSLINMPQSVLRRRIGFWQLQGLIRETKENLFVLCDDDQPDDSMETQTNVVLEEEETCMASASDQREEELQVFWSYILGMLTNLDSMPLERIHQMLKMFASQGPGFEFSQDELKGFLQRKVREHKLVYAYGVYQLPKV</sequence>
<keyword evidence="2" id="KW-0132">Cell division</keyword>
<dbReference type="InterPro" id="IPR016158">
    <property type="entry name" value="Cullin_homology"/>
</dbReference>
<evidence type="ECO:0000259" key="8">
    <source>
        <dbReference type="PROSITE" id="PS50069"/>
    </source>
</evidence>
<evidence type="ECO:0000313" key="10">
    <source>
        <dbReference type="Proteomes" id="UP000183832"/>
    </source>
</evidence>
<feature type="region of interest" description="Disordered" evidence="7">
    <location>
        <begin position="429"/>
        <end position="459"/>
    </location>
</feature>
<dbReference type="InterPro" id="IPR036390">
    <property type="entry name" value="WH_DNA-bd_sf"/>
</dbReference>
<dbReference type="PANTHER" id="PTHR45957:SF1">
    <property type="entry name" value="ANAPHASE-PROMOTING COMPLEX SUBUNIT 2"/>
    <property type="match status" value="1"/>
</dbReference>
<dbReference type="AlphaFoldDB" id="A0A1J1IRR5"/>
<evidence type="ECO:0000256" key="5">
    <source>
        <dbReference type="ARBA" id="ARBA00023306"/>
    </source>
</evidence>
<dbReference type="InterPro" id="IPR036317">
    <property type="entry name" value="Cullin_homology_sf"/>
</dbReference>
<dbReference type="Pfam" id="PF26557">
    <property type="entry name" value="Cullin_AB"/>
    <property type="match status" value="1"/>
</dbReference>
<dbReference type="FunFam" id="1.20.1310.10:FF:000052">
    <property type="entry name" value="Anaphase-promoting complex subunit 2"/>
    <property type="match status" value="1"/>
</dbReference>
<dbReference type="InterPro" id="IPR057975">
    <property type="entry name" value="TPR_ANAPC2"/>
</dbReference>
<keyword evidence="10" id="KW-1185">Reference proteome</keyword>
<dbReference type="InterPro" id="IPR036388">
    <property type="entry name" value="WH-like_DNA-bd_sf"/>
</dbReference>
<dbReference type="Gene3D" id="3.30.230.130">
    <property type="entry name" value="Cullin, Chain C, Domain 2"/>
    <property type="match status" value="1"/>
</dbReference>
<dbReference type="SUPFAM" id="SSF46785">
    <property type="entry name" value="Winged helix' DNA-binding domain"/>
    <property type="match status" value="1"/>
</dbReference>
<evidence type="ECO:0000256" key="3">
    <source>
        <dbReference type="ARBA" id="ARBA00022776"/>
    </source>
</evidence>
<evidence type="ECO:0000256" key="7">
    <source>
        <dbReference type="SAM" id="MobiDB-lite"/>
    </source>
</evidence>
<dbReference type="Pfam" id="PF08672">
    <property type="entry name" value="ANAPC2"/>
    <property type="match status" value="1"/>
</dbReference>
<dbReference type="InterPro" id="IPR014786">
    <property type="entry name" value="ANAPC2_C"/>
</dbReference>
<dbReference type="Gene3D" id="1.20.1310.10">
    <property type="entry name" value="Cullin Repeats"/>
    <property type="match status" value="1"/>
</dbReference>
<dbReference type="GO" id="GO:0005680">
    <property type="term" value="C:anaphase-promoting complex"/>
    <property type="evidence" value="ECO:0007669"/>
    <property type="project" value="TreeGrafter"/>
</dbReference>
<dbReference type="EMBL" id="CVRI01000058">
    <property type="protein sequence ID" value="CRL02911.1"/>
    <property type="molecule type" value="Genomic_DNA"/>
</dbReference>
<dbReference type="SMART" id="SM01013">
    <property type="entry name" value="APC2"/>
    <property type="match status" value="1"/>
</dbReference>
<gene>
    <name evidence="9" type="ORF">CLUMA_CG015741</name>
</gene>
<dbReference type="OrthoDB" id="5581181at2759"/>
<evidence type="ECO:0000313" key="9">
    <source>
        <dbReference type="EMBL" id="CRL02911.1"/>
    </source>
</evidence>
<dbReference type="InterPro" id="IPR044554">
    <property type="entry name" value="ANAPC2"/>
</dbReference>
<protein>
    <recommendedName>
        <fullName evidence="1">Anaphase-promoting complex subunit 2</fullName>
    </recommendedName>
</protein>
<evidence type="ECO:0000256" key="1">
    <source>
        <dbReference type="ARBA" id="ARBA00016068"/>
    </source>
</evidence>
<dbReference type="Gene3D" id="1.10.10.10">
    <property type="entry name" value="Winged helix-like DNA-binding domain superfamily/Winged helix DNA-binding domain"/>
    <property type="match status" value="1"/>
</dbReference>
<dbReference type="GO" id="GO:0031625">
    <property type="term" value="F:ubiquitin protein ligase binding"/>
    <property type="evidence" value="ECO:0007669"/>
    <property type="project" value="InterPro"/>
</dbReference>
<dbReference type="GO" id="GO:0007091">
    <property type="term" value="P:metaphase/anaphase transition of mitotic cell cycle"/>
    <property type="evidence" value="ECO:0007669"/>
    <property type="project" value="TreeGrafter"/>
</dbReference>
<dbReference type="PANTHER" id="PTHR45957">
    <property type="entry name" value="ANAPHASE-PROMOTING COMPLEX SUBUNIT 2"/>
    <property type="match status" value="1"/>
</dbReference>
<dbReference type="GO" id="GO:0006511">
    <property type="term" value="P:ubiquitin-dependent protein catabolic process"/>
    <property type="evidence" value="ECO:0007669"/>
    <property type="project" value="InterPro"/>
</dbReference>
<dbReference type="STRING" id="568069.A0A1J1IRR5"/>
<dbReference type="Proteomes" id="UP000183832">
    <property type="component" value="Unassembled WGS sequence"/>
</dbReference>
<dbReference type="GO" id="GO:0051301">
    <property type="term" value="P:cell division"/>
    <property type="evidence" value="ECO:0007669"/>
    <property type="project" value="UniProtKB-KW"/>
</dbReference>
<dbReference type="GO" id="GO:0070979">
    <property type="term" value="P:protein K11-linked ubiquitination"/>
    <property type="evidence" value="ECO:0007669"/>
    <property type="project" value="TreeGrafter"/>
</dbReference>
<evidence type="ECO:0000256" key="2">
    <source>
        <dbReference type="ARBA" id="ARBA00022618"/>
    </source>
</evidence>